<name>A0A8S8X975_9PROT</name>
<dbReference type="InterPro" id="IPR018773">
    <property type="entry name" value="MeTrfase_reg_dom_prd"/>
</dbReference>
<protein>
    <recommendedName>
        <fullName evidence="5">Methyltransferase</fullName>
    </recommendedName>
</protein>
<accession>A0A8S8X975</accession>
<dbReference type="SUPFAM" id="SSF53335">
    <property type="entry name" value="S-adenosyl-L-methionine-dependent methyltransferases"/>
    <property type="match status" value="1"/>
</dbReference>
<evidence type="ECO:0000313" key="3">
    <source>
        <dbReference type="EMBL" id="GIL40043.1"/>
    </source>
</evidence>
<keyword evidence="4" id="KW-1185">Reference proteome</keyword>
<organism evidence="3 4">
    <name type="scientific">Roseiterribacter gracilis</name>
    <dbReference type="NCBI Taxonomy" id="2812848"/>
    <lineage>
        <taxon>Bacteria</taxon>
        <taxon>Pseudomonadati</taxon>
        <taxon>Pseudomonadota</taxon>
        <taxon>Alphaproteobacteria</taxon>
        <taxon>Rhodospirillales</taxon>
        <taxon>Roseiterribacteraceae</taxon>
        <taxon>Roseiterribacter</taxon>
    </lineage>
</organism>
<evidence type="ECO:0000313" key="4">
    <source>
        <dbReference type="Proteomes" id="UP000681075"/>
    </source>
</evidence>
<evidence type="ECO:0000259" key="2">
    <source>
        <dbReference type="Pfam" id="PF13649"/>
    </source>
</evidence>
<sequence>MSDWTRGYRTDVNYTPGYYPYLNPAAHAFALLAAGWRAPQLDQPFTYAELGCGHGLSVQVHAAASHGKFYANDFMPAHIASAQVRIAAAGLTNLEMSDASFADYVDAPLPKLDAVVLHGVWSWVDDASRNDILLFLRRHLKPGGYVFVSYNALPGWAPIMPLRALLRSGQGHDSATRARDGAAFASKLLDADARWFKGNEPARAMLDRLRGLPGAYLAHEYMNDNWRLLYHHEAAAELNAAQLHFATSASMRDSLDELVLNEDQRALLAGISDETARETARDFCVNPLLRRDLYLRGGVRLSKIEQLQQLNDTTFALSMPRARVGLRIELGGVGTVTLAHDVYAPILDALRNGPADLGQIRNAIGEHNDIGTTVNAVKVLVGAGLIVPCLPRAGVTERKVVTDRFNDRVLLESLHEAELDVLASPITGGGFRLDRVERLFVFAQKRNVQELAEMAWQIMSQLGEVLLRDGEPVLGDEANLAEMRKRETQFRAEMLPLLKQLQIL</sequence>
<dbReference type="Proteomes" id="UP000681075">
    <property type="component" value="Unassembled WGS sequence"/>
</dbReference>
<reference evidence="3" key="1">
    <citation type="submission" date="2021-02" db="EMBL/GenBank/DDBJ databases">
        <title>Genome sequence of Rhodospirillales sp. strain TMPK1 isolated from soil.</title>
        <authorList>
            <person name="Nakai R."/>
            <person name="Kusada H."/>
            <person name="Tamaki H."/>
        </authorList>
    </citation>
    <scope>NUCLEOTIDE SEQUENCE</scope>
    <source>
        <strain evidence="3">TMPK1</strain>
    </source>
</reference>
<dbReference type="RefSeq" id="WP_420243152.1">
    <property type="nucleotide sequence ID" value="NZ_BOPV01000001.1"/>
</dbReference>
<dbReference type="Pfam" id="PF13649">
    <property type="entry name" value="Methyltransf_25"/>
    <property type="match status" value="1"/>
</dbReference>
<comment type="caution">
    <text evidence="3">The sequence shown here is derived from an EMBL/GenBank/DDBJ whole genome shotgun (WGS) entry which is preliminary data.</text>
</comment>
<proteinExistence type="predicted"/>
<dbReference type="EMBL" id="BOPV01000001">
    <property type="protein sequence ID" value="GIL40043.1"/>
    <property type="molecule type" value="Genomic_DNA"/>
</dbReference>
<evidence type="ECO:0000259" key="1">
    <source>
        <dbReference type="Pfam" id="PF10119"/>
    </source>
</evidence>
<dbReference type="CDD" id="cd02440">
    <property type="entry name" value="AdoMet_MTases"/>
    <property type="match status" value="1"/>
</dbReference>
<feature type="domain" description="Methyltransferase regulatory" evidence="1">
    <location>
        <begin position="215"/>
        <end position="296"/>
    </location>
</feature>
<evidence type="ECO:0008006" key="5">
    <source>
        <dbReference type="Google" id="ProtNLM"/>
    </source>
</evidence>
<gene>
    <name evidence="3" type="ORF">TMPK1_22800</name>
</gene>
<dbReference type="Gene3D" id="3.40.50.150">
    <property type="entry name" value="Vaccinia Virus protein VP39"/>
    <property type="match status" value="1"/>
</dbReference>
<dbReference type="Pfam" id="PF10119">
    <property type="entry name" value="MethyTransf_Reg"/>
    <property type="match status" value="1"/>
</dbReference>
<dbReference type="InterPro" id="IPR029063">
    <property type="entry name" value="SAM-dependent_MTases_sf"/>
</dbReference>
<dbReference type="InterPro" id="IPR041698">
    <property type="entry name" value="Methyltransf_25"/>
</dbReference>
<feature type="domain" description="Methyltransferase" evidence="2">
    <location>
        <begin position="49"/>
        <end position="144"/>
    </location>
</feature>
<dbReference type="AlphaFoldDB" id="A0A8S8X975"/>